<dbReference type="Pfam" id="PF17653">
    <property type="entry name" value="DUF5522"/>
    <property type="match status" value="1"/>
</dbReference>
<dbReference type="EMBL" id="KI913981">
    <property type="protein sequence ID" value="ETV95333.1"/>
    <property type="molecule type" value="Genomic_DNA"/>
</dbReference>
<dbReference type="InterPro" id="IPR051030">
    <property type="entry name" value="Vitamin_B12-ABC_binding"/>
</dbReference>
<protein>
    <recommendedName>
        <fullName evidence="2">Diphthine--ammonia ligase</fullName>
        <ecNumber evidence="1">6.3.1.14</ecNumber>
    </recommendedName>
    <alternativeName>
        <fullName evidence="3">Diphthamide synthase</fullName>
    </alternativeName>
    <alternativeName>
        <fullName evidence="4">Diphthamide synthetase</fullName>
    </alternativeName>
</protein>
<dbReference type="SUPFAM" id="SSF52402">
    <property type="entry name" value="Adenine nucleotide alpha hydrolases-like"/>
    <property type="match status" value="1"/>
</dbReference>
<evidence type="ECO:0000259" key="6">
    <source>
        <dbReference type="Pfam" id="PF01497"/>
    </source>
</evidence>
<dbReference type="eggNOG" id="ENOG502S4BH">
    <property type="taxonomic scope" value="Eukaryota"/>
</dbReference>
<dbReference type="PANTHER" id="PTHR42860:SF1">
    <property type="entry name" value="VITAMIN B12-BINDING PROTEIN"/>
    <property type="match status" value="1"/>
</dbReference>
<feature type="domain" description="Fe/B12 periplasmic-binding" evidence="6">
    <location>
        <begin position="115"/>
        <end position="302"/>
    </location>
</feature>
<dbReference type="OrthoDB" id="274765at2759"/>
<organism evidence="8">
    <name type="scientific">Aphanomyces invadans</name>
    <dbReference type="NCBI Taxonomy" id="157072"/>
    <lineage>
        <taxon>Eukaryota</taxon>
        <taxon>Sar</taxon>
        <taxon>Stramenopiles</taxon>
        <taxon>Oomycota</taxon>
        <taxon>Saprolegniomycetes</taxon>
        <taxon>Saprolegniales</taxon>
        <taxon>Verrucalvaceae</taxon>
        <taxon>Aphanomyces</taxon>
    </lineage>
</organism>
<evidence type="ECO:0000256" key="2">
    <source>
        <dbReference type="ARBA" id="ARBA00018426"/>
    </source>
</evidence>
<dbReference type="SUPFAM" id="SSF53807">
    <property type="entry name" value="Helical backbone' metal receptor"/>
    <property type="match status" value="1"/>
</dbReference>
<dbReference type="PANTHER" id="PTHR42860">
    <property type="entry name" value="VITAMIN B12-BINDING PROTEIN"/>
    <property type="match status" value="1"/>
</dbReference>
<dbReference type="InterPro" id="IPR002761">
    <property type="entry name" value="Diphthami_syn_dom"/>
</dbReference>
<comment type="catalytic activity">
    <reaction evidence="5">
        <text>diphthine-[translation elongation factor 2] + NH4(+) + ATP = diphthamide-[translation elongation factor 2] + AMP + diphosphate + H(+)</text>
        <dbReference type="Rhea" id="RHEA:19753"/>
        <dbReference type="Rhea" id="RHEA-COMP:10172"/>
        <dbReference type="Rhea" id="RHEA-COMP:10174"/>
        <dbReference type="ChEBI" id="CHEBI:15378"/>
        <dbReference type="ChEBI" id="CHEBI:16692"/>
        <dbReference type="ChEBI" id="CHEBI:28938"/>
        <dbReference type="ChEBI" id="CHEBI:30616"/>
        <dbReference type="ChEBI" id="CHEBI:33019"/>
        <dbReference type="ChEBI" id="CHEBI:82696"/>
        <dbReference type="ChEBI" id="CHEBI:456215"/>
        <dbReference type="EC" id="6.3.1.14"/>
    </reaction>
</comment>
<dbReference type="InterPro" id="IPR040807">
    <property type="entry name" value="DUF5522"/>
</dbReference>
<dbReference type="EC" id="6.3.1.14" evidence="1"/>
<dbReference type="AlphaFoldDB" id="A0A024TMS9"/>
<dbReference type="Pfam" id="PF01902">
    <property type="entry name" value="Diphthami_syn_2"/>
    <property type="match status" value="1"/>
</dbReference>
<dbReference type="InterPro" id="IPR014729">
    <property type="entry name" value="Rossmann-like_a/b/a_fold"/>
</dbReference>
<evidence type="ECO:0000256" key="1">
    <source>
        <dbReference type="ARBA" id="ARBA00012089"/>
    </source>
</evidence>
<dbReference type="Pfam" id="PF01497">
    <property type="entry name" value="Peripla_BP_2"/>
    <property type="match status" value="1"/>
</dbReference>
<dbReference type="VEuPathDB" id="FungiDB:H310_11228"/>
<evidence type="ECO:0000313" key="8">
    <source>
        <dbReference type="EMBL" id="ETV95333.1"/>
    </source>
</evidence>
<dbReference type="Gene3D" id="3.40.50.1980">
    <property type="entry name" value="Nitrogenase molybdenum iron protein domain"/>
    <property type="match status" value="2"/>
</dbReference>
<accession>A0A024TMS9</accession>
<name>A0A024TMS9_9STRA</name>
<dbReference type="RefSeq" id="XP_008876034.1">
    <property type="nucleotide sequence ID" value="XM_008877812.1"/>
</dbReference>
<evidence type="ECO:0000256" key="3">
    <source>
        <dbReference type="ARBA" id="ARBA00029814"/>
    </source>
</evidence>
<evidence type="ECO:0000256" key="5">
    <source>
        <dbReference type="ARBA" id="ARBA00048108"/>
    </source>
</evidence>
<reference evidence="8" key="1">
    <citation type="submission" date="2013-12" db="EMBL/GenBank/DDBJ databases">
        <title>The Genome Sequence of Aphanomyces invadans NJM9701.</title>
        <authorList>
            <consortium name="The Broad Institute Genomics Platform"/>
            <person name="Russ C."/>
            <person name="Tyler B."/>
            <person name="van West P."/>
            <person name="Dieguez-Uribeondo J."/>
            <person name="Young S.K."/>
            <person name="Zeng Q."/>
            <person name="Gargeya S."/>
            <person name="Fitzgerald M."/>
            <person name="Abouelleil A."/>
            <person name="Alvarado L."/>
            <person name="Chapman S.B."/>
            <person name="Gainer-Dewar J."/>
            <person name="Goldberg J."/>
            <person name="Griggs A."/>
            <person name="Gujja S."/>
            <person name="Hansen M."/>
            <person name="Howarth C."/>
            <person name="Imamovic A."/>
            <person name="Ireland A."/>
            <person name="Larimer J."/>
            <person name="McCowan C."/>
            <person name="Murphy C."/>
            <person name="Pearson M."/>
            <person name="Poon T.W."/>
            <person name="Priest M."/>
            <person name="Roberts A."/>
            <person name="Saif S."/>
            <person name="Shea T."/>
            <person name="Sykes S."/>
            <person name="Wortman J."/>
            <person name="Nusbaum C."/>
            <person name="Birren B."/>
        </authorList>
    </citation>
    <scope>NUCLEOTIDE SEQUENCE [LARGE SCALE GENOMIC DNA]</scope>
    <source>
        <strain evidence="8">NJM9701</strain>
    </source>
</reference>
<dbReference type="GeneID" id="20088278"/>
<sequence>MLGRWSGVLGRRSIHSSLKLQVVPKPMGSSIPSSHQAAPRRVVSLLPSATEHFAALVSAAARLGHTTLPELVGRSHECDFPPSYASIPVLTKPRTTFTSCEDTHNQVLNLLQSDGSLYEIDADLLTQLAPDLILVQDVCNVCSIDRPSVSCAMASNATTEILLINSRTLTNALEDSVRLLGKALHLDDAAEAVVAFNRARQTSLTKAPSSARRPIVYIIEWMEPLFLAKGWADEMVALVGGKSPVSTGRIADPSVLEPPDLIVVALCGLDRATSAKELRSKPFPSWWRASPAVKAGHVYVVDGNQMFNRPTNRLLDAMEWLGVVVANPAAYDSIEGFPVEAFDSLDAGAPPEMSAIEAAIFAAHAAACAANEARYNDPATGYGVFTAKYLMDRQACCGNRCRHCPYGHANVPLEQLHLIKTKNTLTSSVFLRAPKPSATGCLGYRNPKPVHGELRDAVVVFWSGGKDSLLALVDTIEALNSAREDIVLLTTFNPNEEVVPVQNIDTRTVVAQANAMNLPLFLVAIPTGSNYKELVDDALREIPRVRMPHIRQIKALVVGDLHLQDVHDWRVAAFPEYEIRSPLWRRDMHSDLLPRLGTLCDKYNATVRYSAVDRDRMPPSIQEGDTYDPTLVPATVDVMGENGEFHTVVHFG</sequence>
<dbReference type="Gene3D" id="3.40.50.620">
    <property type="entry name" value="HUPs"/>
    <property type="match status" value="1"/>
</dbReference>
<feature type="domain" description="Diphthamide synthase" evidence="7">
    <location>
        <begin position="458"/>
        <end position="649"/>
    </location>
</feature>
<dbReference type="InterPro" id="IPR002491">
    <property type="entry name" value="ABC_transptr_periplasmic_BD"/>
</dbReference>
<dbReference type="GO" id="GO:0017178">
    <property type="term" value="F:diphthine-ammonia ligase activity"/>
    <property type="evidence" value="ECO:0007669"/>
    <property type="project" value="UniProtKB-EC"/>
</dbReference>
<gene>
    <name evidence="8" type="ORF">H310_11228</name>
</gene>
<proteinExistence type="predicted"/>
<evidence type="ECO:0000259" key="7">
    <source>
        <dbReference type="Pfam" id="PF01902"/>
    </source>
</evidence>
<evidence type="ECO:0000256" key="4">
    <source>
        <dbReference type="ARBA" id="ARBA00031552"/>
    </source>
</evidence>